<accession>B8BKM8</accession>
<name>B8BKM8_ORYSI</name>
<dbReference type="HOGENOM" id="CLU_2417152_0_0_1"/>
<evidence type="ECO:0000256" key="1">
    <source>
        <dbReference type="SAM" id="MobiDB-lite"/>
    </source>
</evidence>
<dbReference type="AlphaFoldDB" id="B8BKM8"/>
<feature type="region of interest" description="Disordered" evidence="1">
    <location>
        <begin position="1"/>
        <end position="92"/>
    </location>
</feature>
<gene>
    <name evidence="2" type="ORF">OsI_36202</name>
</gene>
<dbReference type="Gramene" id="BGIOSGA035312-TA">
    <property type="protein sequence ID" value="BGIOSGA035312-PA"/>
    <property type="gene ID" value="BGIOSGA035312"/>
</dbReference>
<reference evidence="2 3" key="1">
    <citation type="journal article" date="2005" name="PLoS Biol.">
        <title>The genomes of Oryza sativa: a history of duplications.</title>
        <authorList>
            <person name="Yu J."/>
            <person name="Wang J."/>
            <person name="Lin W."/>
            <person name="Li S."/>
            <person name="Li H."/>
            <person name="Zhou J."/>
            <person name="Ni P."/>
            <person name="Dong W."/>
            <person name="Hu S."/>
            <person name="Zeng C."/>
            <person name="Zhang J."/>
            <person name="Zhang Y."/>
            <person name="Li R."/>
            <person name="Xu Z."/>
            <person name="Li S."/>
            <person name="Li X."/>
            <person name="Zheng H."/>
            <person name="Cong L."/>
            <person name="Lin L."/>
            <person name="Yin J."/>
            <person name="Geng J."/>
            <person name="Li G."/>
            <person name="Shi J."/>
            <person name="Liu J."/>
            <person name="Lv H."/>
            <person name="Li J."/>
            <person name="Wang J."/>
            <person name="Deng Y."/>
            <person name="Ran L."/>
            <person name="Shi X."/>
            <person name="Wang X."/>
            <person name="Wu Q."/>
            <person name="Li C."/>
            <person name="Ren X."/>
            <person name="Wang J."/>
            <person name="Wang X."/>
            <person name="Li D."/>
            <person name="Liu D."/>
            <person name="Zhang X."/>
            <person name="Ji Z."/>
            <person name="Zhao W."/>
            <person name="Sun Y."/>
            <person name="Zhang Z."/>
            <person name="Bao J."/>
            <person name="Han Y."/>
            <person name="Dong L."/>
            <person name="Ji J."/>
            <person name="Chen P."/>
            <person name="Wu S."/>
            <person name="Liu J."/>
            <person name="Xiao Y."/>
            <person name="Bu D."/>
            <person name="Tan J."/>
            <person name="Yang L."/>
            <person name="Ye C."/>
            <person name="Zhang J."/>
            <person name="Xu J."/>
            <person name="Zhou Y."/>
            <person name="Yu Y."/>
            <person name="Zhang B."/>
            <person name="Zhuang S."/>
            <person name="Wei H."/>
            <person name="Liu B."/>
            <person name="Lei M."/>
            <person name="Yu H."/>
            <person name="Li Y."/>
            <person name="Xu H."/>
            <person name="Wei S."/>
            <person name="He X."/>
            <person name="Fang L."/>
            <person name="Zhang Z."/>
            <person name="Zhang Y."/>
            <person name="Huang X."/>
            <person name="Su Z."/>
            <person name="Tong W."/>
            <person name="Li J."/>
            <person name="Tong Z."/>
            <person name="Li S."/>
            <person name="Ye J."/>
            <person name="Wang L."/>
            <person name="Fang L."/>
            <person name="Lei T."/>
            <person name="Chen C."/>
            <person name="Chen H."/>
            <person name="Xu Z."/>
            <person name="Li H."/>
            <person name="Huang H."/>
            <person name="Zhang F."/>
            <person name="Xu H."/>
            <person name="Li N."/>
            <person name="Zhao C."/>
            <person name="Li S."/>
            <person name="Dong L."/>
            <person name="Huang Y."/>
            <person name="Li L."/>
            <person name="Xi Y."/>
            <person name="Qi Q."/>
            <person name="Li W."/>
            <person name="Zhang B."/>
            <person name="Hu W."/>
            <person name="Zhang Y."/>
            <person name="Tian X."/>
            <person name="Jiao Y."/>
            <person name="Liang X."/>
            <person name="Jin J."/>
            <person name="Gao L."/>
            <person name="Zheng W."/>
            <person name="Hao B."/>
            <person name="Liu S."/>
            <person name="Wang W."/>
            <person name="Yuan L."/>
            <person name="Cao M."/>
            <person name="McDermott J."/>
            <person name="Samudrala R."/>
            <person name="Wang J."/>
            <person name="Wong G.K."/>
            <person name="Yang H."/>
        </authorList>
    </citation>
    <scope>NUCLEOTIDE SEQUENCE [LARGE SCALE GENOMIC DNA]</scope>
    <source>
        <strain evidence="3">cv. 93-11</strain>
    </source>
</reference>
<protein>
    <submittedName>
        <fullName evidence="2">Uncharacterized protein</fullName>
    </submittedName>
</protein>
<proteinExistence type="predicted"/>
<sequence>MGAHVSRRVDPPSLTSGAVAGAGRSAAPDFESEGDGRAATAAGSGRHSAPYARWQIWRGRHGSSGSSASDDGSGGGSGVGDDGSSSGGLGRH</sequence>
<evidence type="ECO:0000313" key="2">
    <source>
        <dbReference type="EMBL" id="EEC68214.1"/>
    </source>
</evidence>
<feature type="compositionally biased region" description="Gly residues" evidence="1">
    <location>
        <begin position="72"/>
        <end position="92"/>
    </location>
</feature>
<evidence type="ECO:0000313" key="3">
    <source>
        <dbReference type="Proteomes" id="UP000007015"/>
    </source>
</evidence>
<dbReference type="Proteomes" id="UP000007015">
    <property type="component" value="Chromosome 11"/>
</dbReference>
<dbReference type="EMBL" id="CM000136">
    <property type="protein sequence ID" value="EEC68214.1"/>
    <property type="molecule type" value="Genomic_DNA"/>
</dbReference>
<organism evidence="2 3">
    <name type="scientific">Oryza sativa subsp. indica</name>
    <name type="common">Rice</name>
    <dbReference type="NCBI Taxonomy" id="39946"/>
    <lineage>
        <taxon>Eukaryota</taxon>
        <taxon>Viridiplantae</taxon>
        <taxon>Streptophyta</taxon>
        <taxon>Embryophyta</taxon>
        <taxon>Tracheophyta</taxon>
        <taxon>Spermatophyta</taxon>
        <taxon>Magnoliopsida</taxon>
        <taxon>Liliopsida</taxon>
        <taxon>Poales</taxon>
        <taxon>Poaceae</taxon>
        <taxon>BOP clade</taxon>
        <taxon>Oryzoideae</taxon>
        <taxon>Oryzeae</taxon>
        <taxon>Oryzinae</taxon>
        <taxon>Oryza</taxon>
        <taxon>Oryza sativa</taxon>
    </lineage>
</organism>
<feature type="compositionally biased region" description="Low complexity" evidence="1">
    <location>
        <begin position="16"/>
        <end position="27"/>
    </location>
</feature>
<keyword evidence="3" id="KW-1185">Reference proteome</keyword>